<evidence type="ECO:0000256" key="5">
    <source>
        <dbReference type="ARBA" id="ARBA00022750"/>
    </source>
</evidence>
<feature type="transmembrane region" description="Helical" evidence="9">
    <location>
        <begin position="143"/>
        <end position="160"/>
    </location>
</feature>
<keyword evidence="5 9" id="KW-0064">Aspartyl protease</keyword>
<protein>
    <recommendedName>
        <fullName evidence="9">Lipoprotein signal peptidase</fullName>
        <ecNumber evidence="9">3.4.23.36</ecNumber>
    </recommendedName>
    <alternativeName>
        <fullName evidence="9">Prolipoprotein signal peptidase</fullName>
    </alternativeName>
    <alternativeName>
        <fullName evidence="9">Signal peptidase II</fullName>
        <shortName evidence="9">SPase II</shortName>
    </alternativeName>
</protein>
<dbReference type="PRINTS" id="PR00781">
    <property type="entry name" value="LIPOSIGPTASE"/>
</dbReference>
<organism evidence="13">
    <name type="scientific">Jonesiaceae bacterium BS-20</name>
    <dbReference type="NCBI Taxonomy" id="3120821"/>
    <lineage>
        <taxon>Bacteria</taxon>
        <taxon>Bacillati</taxon>
        <taxon>Actinomycetota</taxon>
        <taxon>Actinomycetes</taxon>
        <taxon>Micrococcales</taxon>
        <taxon>Jonesiaceae</taxon>
    </lineage>
</organism>
<feature type="transmembrane region" description="Helical" evidence="9">
    <location>
        <begin position="180"/>
        <end position="204"/>
    </location>
</feature>
<evidence type="ECO:0000313" key="13">
    <source>
        <dbReference type="EMBL" id="XBH22566.1"/>
    </source>
</evidence>
<keyword evidence="6 9" id="KW-0378">Hydrolase</keyword>
<feature type="transmembrane region" description="Helical" evidence="9">
    <location>
        <begin position="53"/>
        <end position="73"/>
    </location>
</feature>
<evidence type="ECO:0000256" key="10">
    <source>
        <dbReference type="RuleBase" id="RU000594"/>
    </source>
</evidence>
<evidence type="ECO:0000256" key="3">
    <source>
        <dbReference type="ARBA" id="ARBA00022670"/>
    </source>
</evidence>
<keyword evidence="4 9" id="KW-0812">Transmembrane</keyword>
<dbReference type="Pfam" id="PF01252">
    <property type="entry name" value="Peptidase_A8"/>
    <property type="match status" value="1"/>
</dbReference>
<dbReference type="PANTHER" id="PTHR33695:SF1">
    <property type="entry name" value="LIPOPROTEIN SIGNAL PEPTIDASE"/>
    <property type="match status" value="1"/>
</dbReference>
<dbReference type="GO" id="GO:0005886">
    <property type="term" value="C:plasma membrane"/>
    <property type="evidence" value="ECO:0007669"/>
    <property type="project" value="UniProtKB-SubCell"/>
</dbReference>
<comment type="subcellular location">
    <subcellularLocation>
        <location evidence="9">Cell membrane</location>
        <topology evidence="9">Multi-pass membrane protein</topology>
    </subcellularLocation>
</comment>
<evidence type="ECO:0000256" key="4">
    <source>
        <dbReference type="ARBA" id="ARBA00022692"/>
    </source>
</evidence>
<dbReference type="PROSITE" id="PS00855">
    <property type="entry name" value="SPASE_II"/>
    <property type="match status" value="1"/>
</dbReference>
<feature type="transmembrane region" description="Helical" evidence="9">
    <location>
        <begin position="118"/>
        <end position="136"/>
    </location>
</feature>
<evidence type="ECO:0000256" key="2">
    <source>
        <dbReference type="ARBA" id="ARBA00022475"/>
    </source>
</evidence>
<sequence>MSKNSNAPDEPVTPLEPELAEQETATVAPEIATAAQESSEPESKQSPTTPRRALGAVKALSLLLPVALFVFAADQLTKVWAESALELGDAPIPFIGTFIQFRLIYNPGAALSLASGQTWILTLVSLGVVVFIAIMAKKLVSRAWVLTLGLILGGALGNLYDRLFRAPGFPQGHVVDFLDYGPFIGNVADIAIVGAAILVAILAFTNIPAFEETAEVKE</sequence>
<comment type="function">
    <text evidence="9 10">This protein specifically catalyzes the removal of signal peptides from prolipoproteins.</text>
</comment>
<comment type="catalytic activity">
    <reaction evidence="9 10">
        <text>Release of signal peptides from bacterial membrane prolipoproteins. Hydrolyzes -Xaa-Yaa-Zaa-|-(S,diacylglyceryl)Cys-, in which Xaa is hydrophobic (preferably Leu), and Yaa (Ala or Ser) and Zaa (Gly or Ala) have small, neutral side chains.</text>
        <dbReference type="EC" id="3.4.23.36"/>
    </reaction>
</comment>
<evidence type="ECO:0000256" key="9">
    <source>
        <dbReference type="HAMAP-Rule" id="MF_00161"/>
    </source>
</evidence>
<dbReference type="EC" id="3.4.23.36" evidence="9"/>
<reference evidence="13" key="1">
    <citation type="submission" date="2024-02" db="EMBL/GenBank/DDBJ databases">
        <title>Tomenella chthoni gen. nov. sp. nov., a member of the family Jonesiaceae isolated from bat guano.</title>
        <authorList>
            <person name="Miller S.L."/>
            <person name="King J."/>
            <person name="Sankaranarayanan K."/>
            <person name="Lawson P.A."/>
        </authorList>
    </citation>
    <scope>NUCLEOTIDE SEQUENCE</scope>
    <source>
        <strain evidence="13">BS-20</strain>
    </source>
</reference>
<evidence type="ECO:0000256" key="8">
    <source>
        <dbReference type="ARBA" id="ARBA00023136"/>
    </source>
</evidence>
<keyword evidence="7 9" id="KW-1133">Transmembrane helix</keyword>
<comment type="pathway">
    <text evidence="9">Protein modification; lipoprotein biosynthesis (signal peptide cleavage).</text>
</comment>
<accession>A0AAU7DZ69</accession>
<evidence type="ECO:0000256" key="7">
    <source>
        <dbReference type="ARBA" id="ARBA00022989"/>
    </source>
</evidence>
<keyword evidence="2 9" id="KW-1003">Cell membrane</keyword>
<evidence type="ECO:0000256" key="11">
    <source>
        <dbReference type="RuleBase" id="RU004181"/>
    </source>
</evidence>
<gene>
    <name evidence="9 13" type="primary">lspA</name>
    <name evidence="13" type="ORF">V5R04_04915</name>
</gene>
<feature type="active site" evidence="9">
    <location>
        <position position="176"/>
    </location>
</feature>
<dbReference type="GO" id="GO:0004190">
    <property type="term" value="F:aspartic-type endopeptidase activity"/>
    <property type="evidence" value="ECO:0007669"/>
    <property type="project" value="UniProtKB-UniRule"/>
</dbReference>
<dbReference type="PANTHER" id="PTHR33695">
    <property type="entry name" value="LIPOPROTEIN SIGNAL PEPTIDASE"/>
    <property type="match status" value="1"/>
</dbReference>
<keyword evidence="8 9" id="KW-0472">Membrane</keyword>
<dbReference type="InterPro" id="IPR001872">
    <property type="entry name" value="Peptidase_A8"/>
</dbReference>
<dbReference type="AlphaFoldDB" id="A0AAU7DZ69"/>
<comment type="similarity">
    <text evidence="1 9 11">Belongs to the peptidase A8 family.</text>
</comment>
<evidence type="ECO:0000256" key="12">
    <source>
        <dbReference type="SAM" id="MobiDB-lite"/>
    </source>
</evidence>
<evidence type="ECO:0000256" key="1">
    <source>
        <dbReference type="ARBA" id="ARBA00006139"/>
    </source>
</evidence>
<dbReference type="HAMAP" id="MF_00161">
    <property type="entry name" value="LspA"/>
    <property type="match status" value="1"/>
</dbReference>
<feature type="region of interest" description="Disordered" evidence="12">
    <location>
        <begin position="1"/>
        <end position="50"/>
    </location>
</feature>
<proteinExistence type="inferred from homology"/>
<dbReference type="NCBIfam" id="TIGR00077">
    <property type="entry name" value="lspA"/>
    <property type="match status" value="1"/>
</dbReference>
<feature type="active site" evidence="9">
    <location>
        <position position="189"/>
    </location>
</feature>
<keyword evidence="3 9" id="KW-0645">Protease</keyword>
<dbReference type="GO" id="GO:0006508">
    <property type="term" value="P:proteolysis"/>
    <property type="evidence" value="ECO:0007669"/>
    <property type="project" value="UniProtKB-KW"/>
</dbReference>
<name>A0AAU7DZ69_9MICO</name>
<dbReference type="EMBL" id="CP146203">
    <property type="protein sequence ID" value="XBH22566.1"/>
    <property type="molecule type" value="Genomic_DNA"/>
</dbReference>
<evidence type="ECO:0000256" key="6">
    <source>
        <dbReference type="ARBA" id="ARBA00022801"/>
    </source>
</evidence>